<accession>A0ABW5WI09</accession>
<dbReference type="InterPro" id="IPR036388">
    <property type="entry name" value="WH-like_DNA-bd_sf"/>
</dbReference>
<evidence type="ECO:0000256" key="2">
    <source>
        <dbReference type="ARBA" id="ARBA00023125"/>
    </source>
</evidence>
<dbReference type="PRINTS" id="PR00778">
    <property type="entry name" value="HTHARSR"/>
</dbReference>
<dbReference type="SMART" id="SM00418">
    <property type="entry name" value="HTH_ARSR"/>
    <property type="match status" value="1"/>
</dbReference>
<evidence type="ECO:0000259" key="4">
    <source>
        <dbReference type="PROSITE" id="PS50987"/>
    </source>
</evidence>
<dbReference type="EMBL" id="JBHUOF010000040">
    <property type="protein sequence ID" value="MFD2802016.1"/>
    <property type="molecule type" value="Genomic_DNA"/>
</dbReference>
<dbReference type="InterPro" id="IPR051081">
    <property type="entry name" value="HTH_MetalResp_TranReg"/>
</dbReference>
<sequence>MSGYAAAALDALGDPNRRLILERLAERPQAVGVLAATLPISRPAVSQHLRVLKQAGLVRESVEGTRHVYRVDPAGFATVQDYLGRFWSTTMDNFARLAAAEAERSGEPGERA</sequence>
<proteinExistence type="predicted"/>
<dbReference type="CDD" id="cd00090">
    <property type="entry name" value="HTH_ARSR"/>
    <property type="match status" value="1"/>
</dbReference>
<dbReference type="InterPro" id="IPR001845">
    <property type="entry name" value="HTH_ArsR_DNA-bd_dom"/>
</dbReference>
<protein>
    <submittedName>
        <fullName evidence="5">ArsR/SmtB family transcription factor</fullName>
    </submittedName>
</protein>
<dbReference type="InterPro" id="IPR036390">
    <property type="entry name" value="WH_DNA-bd_sf"/>
</dbReference>
<dbReference type="PROSITE" id="PS50987">
    <property type="entry name" value="HTH_ARSR_2"/>
    <property type="match status" value="1"/>
</dbReference>
<reference evidence="6" key="1">
    <citation type="journal article" date="2019" name="Int. J. Syst. Evol. Microbiol.">
        <title>The Global Catalogue of Microorganisms (GCM) 10K type strain sequencing project: providing services to taxonomists for standard genome sequencing and annotation.</title>
        <authorList>
            <consortium name="The Broad Institute Genomics Platform"/>
            <consortium name="The Broad Institute Genome Sequencing Center for Infectious Disease"/>
            <person name="Wu L."/>
            <person name="Ma J."/>
        </authorList>
    </citation>
    <scope>NUCLEOTIDE SEQUENCE [LARGE SCALE GENOMIC DNA]</scope>
    <source>
        <strain evidence="6">IBRC-M 10906</strain>
    </source>
</reference>
<organism evidence="5 6">
    <name type="scientific">Prauserella oleivorans</name>
    <dbReference type="NCBI Taxonomy" id="1478153"/>
    <lineage>
        <taxon>Bacteria</taxon>
        <taxon>Bacillati</taxon>
        <taxon>Actinomycetota</taxon>
        <taxon>Actinomycetes</taxon>
        <taxon>Pseudonocardiales</taxon>
        <taxon>Pseudonocardiaceae</taxon>
        <taxon>Prauserella</taxon>
    </lineage>
</organism>
<dbReference type="NCBIfam" id="NF033788">
    <property type="entry name" value="HTH_metalloreg"/>
    <property type="match status" value="1"/>
</dbReference>
<keyword evidence="1" id="KW-0805">Transcription regulation</keyword>
<dbReference type="RefSeq" id="WP_377384283.1">
    <property type="nucleotide sequence ID" value="NZ_JBHSAN010000002.1"/>
</dbReference>
<keyword evidence="3" id="KW-0804">Transcription</keyword>
<name>A0ABW5WI09_9PSEU</name>
<keyword evidence="6" id="KW-1185">Reference proteome</keyword>
<evidence type="ECO:0000313" key="5">
    <source>
        <dbReference type="EMBL" id="MFD2802016.1"/>
    </source>
</evidence>
<comment type="caution">
    <text evidence="5">The sequence shown here is derived from an EMBL/GenBank/DDBJ whole genome shotgun (WGS) entry which is preliminary data.</text>
</comment>
<dbReference type="Pfam" id="PF01022">
    <property type="entry name" value="HTH_5"/>
    <property type="match status" value="1"/>
</dbReference>
<evidence type="ECO:0000313" key="6">
    <source>
        <dbReference type="Proteomes" id="UP001597478"/>
    </source>
</evidence>
<evidence type="ECO:0000256" key="3">
    <source>
        <dbReference type="ARBA" id="ARBA00023163"/>
    </source>
</evidence>
<evidence type="ECO:0000256" key="1">
    <source>
        <dbReference type="ARBA" id="ARBA00023015"/>
    </source>
</evidence>
<feature type="domain" description="HTH arsR-type" evidence="4">
    <location>
        <begin position="1"/>
        <end position="98"/>
    </location>
</feature>
<dbReference type="PANTHER" id="PTHR33154">
    <property type="entry name" value="TRANSCRIPTIONAL REGULATOR, ARSR FAMILY"/>
    <property type="match status" value="1"/>
</dbReference>
<gene>
    <name evidence="5" type="ORF">ACFS2C_21740</name>
</gene>
<dbReference type="Gene3D" id="1.10.10.10">
    <property type="entry name" value="Winged helix-like DNA-binding domain superfamily/Winged helix DNA-binding domain"/>
    <property type="match status" value="1"/>
</dbReference>
<dbReference type="PANTHER" id="PTHR33154:SF33">
    <property type="entry name" value="TRANSCRIPTIONAL REPRESSOR SDPR"/>
    <property type="match status" value="1"/>
</dbReference>
<dbReference type="Proteomes" id="UP001597478">
    <property type="component" value="Unassembled WGS sequence"/>
</dbReference>
<dbReference type="SUPFAM" id="SSF46785">
    <property type="entry name" value="Winged helix' DNA-binding domain"/>
    <property type="match status" value="1"/>
</dbReference>
<dbReference type="InterPro" id="IPR011991">
    <property type="entry name" value="ArsR-like_HTH"/>
</dbReference>
<keyword evidence="2" id="KW-0238">DNA-binding</keyword>